<dbReference type="GO" id="GO:0000462">
    <property type="term" value="P:maturation of SSU-rRNA from tricistronic rRNA transcript (SSU-rRNA, 5.8S rRNA, LSU-rRNA)"/>
    <property type="evidence" value="ECO:0007669"/>
    <property type="project" value="TreeGrafter"/>
</dbReference>
<dbReference type="InterPro" id="IPR036322">
    <property type="entry name" value="WD40_repeat_dom_sf"/>
</dbReference>
<dbReference type="SUPFAM" id="SSF50978">
    <property type="entry name" value="WD40 repeat-like"/>
    <property type="match status" value="1"/>
</dbReference>
<protein>
    <recommendedName>
        <fullName evidence="4">Small-subunit processome Utp12 domain-containing protein</fullName>
    </recommendedName>
</protein>
<dbReference type="PANTHER" id="PTHR44267:SF1">
    <property type="entry name" value="WD REPEAT-CONTAINING PROTEIN 43"/>
    <property type="match status" value="1"/>
</dbReference>
<evidence type="ECO:0000259" key="4">
    <source>
        <dbReference type="Pfam" id="PF04003"/>
    </source>
</evidence>
<evidence type="ECO:0000313" key="5">
    <source>
        <dbReference type="EnsemblMetazoa" id="GPPI016228-PA"/>
    </source>
</evidence>
<accession>A0A1B0B1Y5</accession>
<dbReference type="SMART" id="SM00320">
    <property type="entry name" value="WD40"/>
    <property type="match status" value="3"/>
</dbReference>
<reference evidence="5" key="2">
    <citation type="submission" date="2020-05" db="UniProtKB">
        <authorList>
            <consortium name="EnsemblMetazoa"/>
        </authorList>
    </citation>
    <scope>IDENTIFICATION</scope>
    <source>
        <strain evidence="5">IAEA</strain>
    </source>
</reference>
<sequence length="686" mass="77757">MQPLSYVWHFHINGDIDLKRGFIVKMSASDAHVSEYSPDGKLFANIDVQGILRIFDTDTSELKQEYTPNLHLSGPCSALLWIVTFTSVERKSKKARTSLNGAGALYIALGTTKGLVSLYSYAEAKVERCLKGDGHAGRITALEQGDLGKLFSCGEDCKVIEWSLTSEKQLSSWSVGPEKPSSLAYMSASKSLVVGSRQIKVFSVETRELLQTFTGHTSEVNLMRKFVFAENKEYAVTASRMERITCLWEIGGQGKNCPPFCALLMEDVAYCLTCQMDEESNALQISSVTRSGVIHIYLIEIKSVRAEKPVKPKLTISVASDSTTVIEPISVIAATFQHSQRPNEILFNYGDRHFMLFEHLKPNFGEKMQVLIRTKPRNLIKQISGTKAKGTDAALKILNPIIDDRQVDHKSSVTLGKRNKKSADLSLESRLQNLNLDIREHKTAPQAECKVHLLLQSLHSKDAVLLRSVLCTNDVKTIQLTVQKLPTRYIGTLIDELTLLMHQKHVNVEFAMNWLKILAQTHSSQLMALGAEELLNKFGPCIGIIEHRTNCLKELSKLNGRLQLLVNQLKRDTDTEPNDFHSENLLVYEDDGKYELINLMWIECNVMLCLKTHQILKWKMLEERVIPTTRGKRIMLKKIKEQWIKITMTMRTWKCELSTEFPPSLSSSKYFIVIFIQQVYLRLEYI</sequence>
<dbReference type="VEuPathDB" id="VectorBase:GPPI016228"/>
<dbReference type="InterPro" id="IPR015943">
    <property type="entry name" value="WD40/YVTN_repeat-like_dom_sf"/>
</dbReference>
<comment type="similarity">
    <text evidence="3">Belongs to the UTP5 family.</text>
</comment>
<evidence type="ECO:0000313" key="6">
    <source>
        <dbReference type="Proteomes" id="UP000092460"/>
    </source>
</evidence>
<dbReference type="EMBL" id="JXJN01007365">
    <property type="status" value="NOT_ANNOTATED_CDS"/>
    <property type="molecule type" value="Genomic_DNA"/>
</dbReference>
<keyword evidence="6" id="KW-1185">Reference proteome</keyword>
<dbReference type="Proteomes" id="UP000092460">
    <property type="component" value="Unassembled WGS sequence"/>
</dbReference>
<dbReference type="STRING" id="67801.A0A1B0B1Y5"/>
<evidence type="ECO:0000256" key="1">
    <source>
        <dbReference type="ARBA" id="ARBA00004123"/>
    </source>
</evidence>
<organism evidence="5 6">
    <name type="scientific">Glossina palpalis gambiensis</name>
    <dbReference type="NCBI Taxonomy" id="67801"/>
    <lineage>
        <taxon>Eukaryota</taxon>
        <taxon>Metazoa</taxon>
        <taxon>Ecdysozoa</taxon>
        <taxon>Arthropoda</taxon>
        <taxon>Hexapoda</taxon>
        <taxon>Insecta</taxon>
        <taxon>Pterygota</taxon>
        <taxon>Neoptera</taxon>
        <taxon>Endopterygota</taxon>
        <taxon>Diptera</taxon>
        <taxon>Brachycera</taxon>
        <taxon>Muscomorpha</taxon>
        <taxon>Hippoboscoidea</taxon>
        <taxon>Glossinidae</taxon>
        <taxon>Glossina</taxon>
    </lineage>
</organism>
<proteinExistence type="inferred from homology"/>
<dbReference type="AlphaFoldDB" id="A0A1B0B1Y5"/>
<keyword evidence="2" id="KW-0539">Nucleus</keyword>
<dbReference type="Gene3D" id="2.130.10.10">
    <property type="entry name" value="YVTN repeat-like/Quinoprotein amine dehydrogenase"/>
    <property type="match status" value="2"/>
</dbReference>
<comment type="subcellular location">
    <subcellularLocation>
        <location evidence="1">Nucleus</location>
    </subcellularLocation>
</comment>
<dbReference type="InterPro" id="IPR001680">
    <property type="entry name" value="WD40_rpt"/>
</dbReference>
<dbReference type="InterPro" id="IPR007148">
    <property type="entry name" value="SSU_processome_Utp12"/>
</dbReference>
<evidence type="ECO:0000256" key="2">
    <source>
        <dbReference type="ARBA" id="ARBA00023242"/>
    </source>
</evidence>
<reference evidence="6" key="1">
    <citation type="submission" date="2015-01" db="EMBL/GenBank/DDBJ databases">
        <authorList>
            <person name="Aksoy S."/>
            <person name="Warren W."/>
            <person name="Wilson R.K."/>
        </authorList>
    </citation>
    <scope>NUCLEOTIDE SEQUENCE [LARGE SCALE GENOMIC DNA]</scope>
    <source>
        <strain evidence="6">IAEA</strain>
    </source>
</reference>
<evidence type="ECO:0000256" key="3">
    <source>
        <dbReference type="ARBA" id="ARBA00038335"/>
    </source>
</evidence>
<dbReference type="GO" id="GO:0005730">
    <property type="term" value="C:nucleolus"/>
    <property type="evidence" value="ECO:0007669"/>
    <property type="project" value="TreeGrafter"/>
</dbReference>
<dbReference type="PANTHER" id="PTHR44267">
    <property type="entry name" value="WD REPEAT-CONTAINING PROTEIN 43"/>
    <property type="match status" value="1"/>
</dbReference>
<feature type="domain" description="Small-subunit processome Utp12" evidence="4">
    <location>
        <begin position="462"/>
        <end position="566"/>
    </location>
</feature>
<dbReference type="Pfam" id="PF04003">
    <property type="entry name" value="Utp12"/>
    <property type="match status" value="1"/>
</dbReference>
<name>A0A1B0B1Y5_9MUSC</name>
<dbReference type="EnsemblMetazoa" id="GPPI016228-RA">
    <property type="protein sequence ID" value="GPPI016228-PA"/>
    <property type="gene ID" value="GPPI016228"/>
</dbReference>
<dbReference type="InterPro" id="IPR052414">
    <property type="entry name" value="U3_snoRNA-assoc_WDR"/>
</dbReference>